<name>W9SC59_9ROSA</name>
<dbReference type="AlphaFoldDB" id="W9SC59"/>
<dbReference type="Proteomes" id="UP000030645">
    <property type="component" value="Unassembled WGS sequence"/>
</dbReference>
<keyword evidence="2" id="KW-1185">Reference proteome</keyword>
<evidence type="ECO:0000313" key="2">
    <source>
        <dbReference type="Proteomes" id="UP000030645"/>
    </source>
</evidence>
<organism evidence="1 2">
    <name type="scientific">Morus notabilis</name>
    <dbReference type="NCBI Taxonomy" id="981085"/>
    <lineage>
        <taxon>Eukaryota</taxon>
        <taxon>Viridiplantae</taxon>
        <taxon>Streptophyta</taxon>
        <taxon>Embryophyta</taxon>
        <taxon>Tracheophyta</taxon>
        <taxon>Spermatophyta</taxon>
        <taxon>Magnoliopsida</taxon>
        <taxon>eudicotyledons</taxon>
        <taxon>Gunneridae</taxon>
        <taxon>Pentapetalae</taxon>
        <taxon>rosids</taxon>
        <taxon>fabids</taxon>
        <taxon>Rosales</taxon>
        <taxon>Moraceae</taxon>
        <taxon>Moreae</taxon>
        <taxon>Morus</taxon>
    </lineage>
</organism>
<dbReference type="EMBL" id="KE346050">
    <property type="protein sequence ID" value="EXC25169.1"/>
    <property type="molecule type" value="Genomic_DNA"/>
</dbReference>
<proteinExistence type="predicted"/>
<sequence length="71" mass="7881">MDVSNLCVCNTRLEERVGEQTLQRYFLDGARHSLSSANERAPPVNAVGHILSRAFQCGVFFGCVFCDLIMS</sequence>
<protein>
    <submittedName>
        <fullName evidence="1">Uncharacterized protein</fullName>
    </submittedName>
</protein>
<gene>
    <name evidence="1" type="ORF">L484_013257</name>
</gene>
<evidence type="ECO:0000313" key="1">
    <source>
        <dbReference type="EMBL" id="EXC25169.1"/>
    </source>
</evidence>
<reference evidence="2" key="1">
    <citation type="submission" date="2013-01" db="EMBL/GenBank/DDBJ databases">
        <title>Draft Genome Sequence of a Mulberry Tree, Morus notabilis C.K. Schneid.</title>
        <authorList>
            <person name="He N."/>
            <person name="Zhao S."/>
        </authorList>
    </citation>
    <scope>NUCLEOTIDE SEQUENCE</scope>
</reference>
<accession>W9SC59</accession>